<reference evidence="1" key="1">
    <citation type="submission" date="2022-04" db="EMBL/GenBank/DDBJ databases">
        <title>Complete genome of Bacillus.</title>
        <authorList>
            <person name="Kong X."/>
            <person name="Hou M."/>
        </authorList>
    </citation>
    <scope>NUCLEOTIDE SEQUENCE</scope>
    <source>
        <strain evidence="1">A78.1</strain>
    </source>
</reference>
<organism evidence="1 2">
    <name type="scientific">Bacillus rugosus</name>
    <dbReference type="NCBI Taxonomy" id="2715209"/>
    <lineage>
        <taxon>Bacteria</taxon>
        <taxon>Bacillati</taxon>
        <taxon>Bacillota</taxon>
        <taxon>Bacilli</taxon>
        <taxon>Bacillales</taxon>
        <taxon>Bacillaceae</taxon>
        <taxon>Bacillus</taxon>
    </lineage>
</organism>
<dbReference type="Proteomes" id="UP000830837">
    <property type="component" value="Chromosome"/>
</dbReference>
<protein>
    <submittedName>
        <fullName evidence="1">D-alanine--poly(Phosphoribitol) ligase subunit DltA</fullName>
        <ecNumber evidence="1">6.1.1.13</ecNumber>
    </submittedName>
</protein>
<proteinExistence type="predicted"/>
<evidence type="ECO:0000313" key="1">
    <source>
        <dbReference type="EMBL" id="UPV81198.1"/>
    </source>
</evidence>
<evidence type="ECO:0000313" key="2">
    <source>
        <dbReference type="Proteomes" id="UP000830837"/>
    </source>
</evidence>
<accession>A0ACD4A4L0</accession>
<dbReference type="EMBL" id="CP096590">
    <property type="protein sequence ID" value="UPV81198.1"/>
    <property type="molecule type" value="Genomic_DNA"/>
</dbReference>
<gene>
    <name evidence="1" type="primary">dltA</name>
    <name evidence="1" type="ORF">M0696_19555</name>
</gene>
<keyword evidence="2" id="KW-1185">Reference proteome</keyword>
<dbReference type="EC" id="6.1.1.13" evidence="1"/>
<name>A0ACD4A4L0_9BACI</name>
<sequence>MKLLHAIQTHAESYPQTDAFRSQGQSLTYQELWEQSDRAAAAIQKRISGGEKKSPILVYGHMEPHMIVSFLGSVKAGHPYIPVDLSIPSERIAKIIESSGAELLIHTAGLSIDADSYQIQTVSAEELLENEGGSVSQEQWVKDHETFYIIYTSGSTGNPKGVQISAANLQSFTDWICADFPVNGGKTFLNQAPFSFDLSVMDLYPCLQSGGTLHCVTKDAVNKPKILFEELKKSGLNVWTSTPSFVQMCLMDPGFSQELLPEADTFMFCGEVLPVSVAKALLERFPKARIFNTYGPTEATVAVTSVEITDDVISRSESLPVGFAKPDMNIFIMDEQGQPLPDGEKGEIVIAGPSVSRGYLGEPELTEKAFFSYEGQWAYRTGDAGYIQDGQIFCQGRLDFQIKLHGYRMELEEIEFHVRQSQYVRSAVVIPYQPNGTVEYLIAAIVPEEHEFQKEFQLTSAIKKELAASLPAYMIPRKFIYQDHIQMTANGKIDRKRIGEEVLV</sequence>
<keyword evidence="1" id="KW-0436">Ligase</keyword>